<evidence type="ECO:0000256" key="5">
    <source>
        <dbReference type="ARBA" id="ARBA00023242"/>
    </source>
</evidence>
<evidence type="ECO:0000256" key="6">
    <source>
        <dbReference type="SAM" id="MobiDB-lite"/>
    </source>
</evidence>
<name>A0AAV9ZV39_9AGAR</name>
<dbReference type="InterPro" id="IPR008906">
    <property type="entry name" value="HATC_C_dom"/>
</dbReference>
<dbReference type="Proteomes" id="UP001362999">
    <property type="component" value="Unassembled WGS sequence"/>
</dbReference>
<dbReference type="InterPro" id="IPR012337">
    <property type="entry name" value="RNaseH-like_sf"/>
</dbReference>
<dbReference type="PANTHER" id="PTHR46481">
    <property type="entry name" value="ZINC FINGER BED DOMAIN-CONTAINING PROTEIN 4"/>
    <property type="match status" value="1"/>
</dbReference>
<protein>
    <submittedName>
        <fullName evidence="8">AC transposase</fullName>
    </submittedName>
</protein>
<dbReference type="PANTHER" id="PTHR46481:SF10">
    <property type="entry name" value="ZINC FINGER BED DOMAIN-CONTAINING PROTEIN 39"/>
    <property type="match status" value="1"/>
</dbReference>
<evidence type="ECO:0000256" key="4">
    <source>
        <dbReference type="ARBA" id="ARBA00022833"/>
    </source>
</evidence>
<gene>
    <name evidence="8" type="ORF">R3P38DRAFT_3331162</name>
</gene>
<keyword evidence="5" id="KW-0539">Nucleus</keyword>
<dbReference type="GO" id="GO:0005634">
    <property type="term" value="C:nucleus"/>
    <property type="evidence" value="ECO:0007669"/>
    <property type="project" value="UniProtKB-SubCell"/>
</dbReference>
<evidence type="ECO:0000256" key="1">
    <source>
        <dbReference type="ARBA" id="ARBA00004123"/>
    </source>
</evidence>
<keyword evidence="2" id="KW-0479">Metal-binding</keyword>
<feature type="region of interest" description="Disordered" evidence="6">
    <location>
        <begin position="580"/>
        <end position="602"/>
    </location>
</feature>
<reference evidence="8 9" key="1">
    <citation type="journal article" date="2024" name="J Genomics">
        <title>Draft genome sequencing and assembly of Favolaschia claudopus CIRM-BRFM 2984 isolated from oak limbs.</title>
        <authorList>
            <person name="Navarro D."/>
            <person name="Drula E."/>
            <person name="Chaduli D."/>
            <person name="Cazenave R."/>
            <person name="Ahrendt S."/>
            <person name="Wang J."/>
            <person name="Lipzen A."/>
            <person name="Daum C."/>
            <person name="Barry K."/>
            <person name="Grigoriev I.V."/>
            <person name="Favel A."/>
            <person name="Rosso M.N."/>
            <person name="Martin F."/>
        </authorList>
    </citation>
    <scope>NUCLEOTIDE SEQUENCE [LARGE SCALE GENOMIC DNA]</scope>
    <source>
        <strain evidence="8 9">CIRM-BRFM 2984</strain>
    </source>
</reference>
<feature type="domain" description="HAT C-terminal dimerisation" evidence="7">
    <location>
        <begin position="627"/>
        <end position="700"/>
    </location>
</feature>
<evidence type="ECO:0000259" key="7">
    <source>
        <dbReference type="Pfam" id="PF05699"/>
    </source>
</evidence>
<dbReference type="GO" id="GO:0008270">
    <property type="term" value="F:zinc ion binding"/>
    <property type="evidence" value="ECO:0007669"/>
    <property type="project" value="UniProtKB-KW"/>
</dbReference>
<feature type="compositionally biased region" description="Polar residues" evidence="6">
    <location>
        <begin position="588"/>
        <end position="602"/>
    </location>
</feature>
<proteinExistence type="predicted"/>
<dbReference type="EMBL" id="JAWWNJ010000111">
    <property type="protein sequence ID" value="KAK6992292.1"/>
    <property type="molecule type" value="Genomic_DNA"/>
</dbReference>
<feature type="region of interest" description="Disordered" evidence="6">
    <location>
        <begin position="1"/>
        <end position="57"/>
    </location>
</feature>
<keyword evidence="9" id="KW-1185">Reference proteome</keyword>
<dbReference type="Pfam" id="PF05699">
    <property type="entry name" value="Dimer_Tnp_hAT"/>
    <property type="match status" value="1"/>
</dbReference>
<evidence type="ECO:0000313" key="8">
    <source>
        <dbReference type="EMBL" id="KAK6992292.1"/>
    </source>
</evidence>
<comment type="subcellular location">
    <subcellularLocation>
        <location evidence="1">Nucleus</location>
    </subcellularLocation>
</comment>
<dbReference type="AlphaFoldDB" id="A0AAV9ZV39"/>
<sequence>MSLPLQSIQNDTSTGRAPLSPPPSPVLSRQDENRAPDPSPATVEPPKKRRKVDADSINSKTDEEVWGFEDTDIIAGVRAKRQSEVYDHFTPSIVRDSSKSPHCMKVILTYKFLNPRHKPMERLRATPGSFNTSNMLSAPAPPAAAEYSEARHRTLIALRCACLKRAFNEIEDSWYRMEVQLLRPGTVVPSADTVAEDVQRLYVSLAHEVKKYFLTRARELHNQYLGAGILAETLKKYGLAKFLHLLMMDNAGNCNTTATSLVKYIREFAVIMSFVFKQAKRKKTVKAKKGSAKRTTAPTAPVDDDAVEELVVWDDDPSADADDLAMAAEIYEPEDDTAPTAQELYDGKVSNAVRAIAIRDMAARGVTISAAEEKDALKLFPKEDFRPIHTEFMAIINNPATKLSTDHNTTELARRNATRWGSEYNCLRTRRILVPAVDALIADKNLKLGAYKFTGLQKTLALELETVLEALEGPIKHFQNKNRPLIVDVIPEMEDLDFILEAISGASDQANVTRVAAYAGLLVLRKYYALLDDCEAYRIAIVMCPDRKLQWFRERGWDDGKIAGLRSLVVRRFTESYKSSTSSTQTTPASQINASTSSTRTQFPLSGRFHRPTVAFNPATSEADNIHTYLDSPLCEPTSSVIEYWNSRLKPANSSIVATPDLARFGLSFCSCPATSVDAERSFSEGRNQIAWNQKSMSSQAFRAKMASCQAPFFNLDSAVSELGKHRQAHSFSAWRWR</sequence>
<keyword evidence="4" id="KW-0862">Zinc</keyword>
<evidence type="ECO:0000256" key="2">
    <source>
        <dbReference type="ARBA" id="ARBA00022723"/>
    </source>
</evidence>
<comment type="caution">
    <text evidence="8">The sequence shown here is derived from an EMBL/GenBank/DDBJ whole genome shotgun (WGS) entry which is preliminary data.</text>
</comment>
<evidence type="ECO:0000313" key="9">
    <source>
        <dbReference type="Proteomes" id="UP001362999"/>
    </source>
</evidence>
<keyword evidence="3" id="KW-0863">Zinc-finger</keyword>
<accession>A0AAV9ZV39</accession>
<evidence type="ECO:0000256" key="3">
    <source>
        <dbReference type="ARBA" id="ARBA00022771"/>
    </source>
</evidence>
<feature type="compositionally biased region" description="Polar residues" evidence="6">
    <location>
        <begin position="1"/>
        <end position="15"/>
    </location>
</feature>
<organism evidence="8 9">
    <name type="scientific">Favolaschia claudopus</name>
    <dbReference type="NCBI Taxonomy" id="2862362"/>
    <lineage>
        <taxon>Eukaryota</taxon>
        <taxon>Fungi</taxon>
        <taxon>Dikarya</taxon>
        <taxon>Basidiomycota</taxon>
        <taxon>Agaricomycotina</taxon>
        <taxon>Agaricomycetes</taxon>
        <taxon>Agaricomycetidae</taxon>
        <taxon>Agaricales</taxon>
        <taxon>Marasmiineae</taxon>
        <taxon>Mycenaceae</taxon>
        <taxon>Favolaschia</taxon>
    </lineage>
</organism>
<dbReference type="SUPFAM" id="SSF53098">
    <property type="entry name" value="Ribonuclease H-like"/>
    <property type="match status" value="1"/>
</dbReference>
<dbReference type="GO" id="GO:0046983">
    <property type="term" value="F:protein dimerization activity"/>
    <property type="evidence" value="ECO:0007669"/>
    <property type="project" value="InterPro"/>
</dbReference>
<dbReference type="InterPro" id="IPR052035">
    <property type="entry name" value="ZnF_BED_domain_contain"/>
</dbReference>